<keyword evidence="7" id="KW-0812">Transmembrane</keyword>
<reference evidence="12 13" key="1">
    <citation type="journal article" date="2017" name="Curr. Biol.">
        <title>Genome architecture and evolution of a unichromosomal asexual nematode.</title>
        <authorList>
            <person name="Fradin H."/>
            <person name="Zegar C."/>
            <person name="Gutwein M."/>
            <person name="Lucas J."/>
            <person name="Kovtun M."/>
            <person name="Corcoran D."/>
            <person name="Baugh L.R."/>
            <person name="Kiontke K."/>
            <person name="Gunsalus K."/>
            <person name="Fitch D.H."/>
            <person name="Piano F."/>
        </authorList>
    </citation>
    <scope>NUCLEOTIDE SEQUENCE [LARGE SCALE GENOMIC DNA]</scope>
    <source>
        <strain evidence="12">PF1309</strain>
    </source>
</reference>
<keyword evidence="7" id="KW-0472">Membrane</keyword>
<dbReference type="EMBL" id="LIAE01006965">
    <property type="protein sequence ID" value="PAV83387.1"/>
    <property type="molecule type" value="Genomic_DNA"/>
</dbReference>
<feature type="transmembrane region" description="Helical" evidence="7">
    <location>
        <begin position="1335"/>
        <end position="1354"/>
    </location>
</feature>
<dbReference type="InterPro" id="IPR056165">
    <property type="entry name" value="Beta-prop_ELP1_2nd"/>
</dbReference>
<evidence type="ECO:0000259" key="8">
    <source>
        <dbReference type="Pfam" id="PF04762"/>
    </source>
</evidence>
<dbReference type="Pfam" id="PF23936">
    <property type="entry name" value="HB_ELP1"/>
    <property type="match status" value="1"/>
</dbReference>
<organism evidence="12 13">
    <name type="scientific">Diploscapter pachys</name>
    <dbReference type="NCBI Taxonomy" id="2018661"/>
    <lineage>
        <taxon>Eukaryota</taxon>
        <taxon>Metazoa</taxon>
        <taxon>Ecdysozoa</taxon>
        <taxon>Nematoda</taxon>
        <taxon>Chromadorea</taxon>
        <taxon>Rhabditida</taxon>
        <taxon>Rhabditina</taxon>
        <taxon>Rhabditomorpha</taxon>
        <taxon>Rhabditoidea</taxon>
        <taxon>Rhabditidae</taxon>
        <taxon>Diploscapter</taxon>
    </lineage>
</organism>
<evidence type="ECO:0000259" key="11">
    <source>
        <dbReference type="Pfam" id="PF23936"/>
    </source>
</evidence>
<gene>
    <name evidence="12" type="ORF">WR25_16121</name>
</gene>
<evidence type="ECO:0000256" key="1">
    <source>
        <dbReference type="ARBA" id="ARBA00004496"/>
    </source>
</evidence>
<evidence type="ECO:0000256" key="5">
    <source>
        <dbReference type="ARBA" id="ARBA00022694"/>
    </source>
</evidence>
<dbReference type="InterPro" id="IPR056167">
    <property type="entry name" value="A-sol_ELP1"/>
</dbReference>
<dbReference type="SUPFAM" id="SSF82171">
    <property type="entry name" value="DPP6 N-terminal domain-like"/>
    <property type="match status" value="1"/>
</dbReference>
<dbReference type="Proteomes" id="UP000218231">
    <property type="component" value="Unassembled WGS sequence"/>
</dbReference>
<sequence length="1443" mass="163706">MKNLVVAHAVAVAIKEDEDLGNESGLQKIVSDPITGLVYAASDSKLYAIDVKGKKVQWSLKFDVSELQNQPRLISLDILLDTAELCCIFDSGQILTINPDLKEISPATSISCSCSAAAWSPDQNVLILVDEEFVRFFSRDFDPFNEFALKNDSKGADELAAVSAGWGSADTQFQGSVGKAAREKKLVKTCKAFDDDSQKAYIKWKADGEMVLVSYFVKDLNERRIGLFDKDGNLRSRISHTTSLEEAISIRPIGNYIATTARNEDGSREFVFFERNGELRHKFPFEKFNNASKIVDLSWDAGAKCLAVQIRKDEFDQVQIWTVSNYQWNLKWAYQSATKFAFFWHPEKADCLYLFDRNGIFQILFAHRYSTCASDIFVVRTDKICLTDFSKTIIPPPMSNYELELGRPVHNMTYDGRDLAVYDSGIHYQTWTKSSKGVFEKQPKEETNDPEVERLEQNLITHFCWANDHAFYCVSMRKGGGSEACQSVCLVDMNKEMPEHIHKEVEAPIAWIGSVSGKCVFLTIDGEMQNEDGQVLLKLNPNEGYEVKYFKNEENITFVILSSSNSLTMDGKLISEAVTSFILHDDLVCYTTFQNRLHIVDMKNGKNMMEPRNLETGALLVAGAGSQLILQMPRGNLETIHPRILVIRPIRKLLEEKKYEEAMKMLKKHRIDMNLLCDFQPEIFMTDIPILVQNCSDPELLNLFITSMNPTCNEWCEGPAVEDKINKICVEIAKEVEKLEKSQLHRMLTSLLTVLLKQAPIKINEALMVVKREIAGLEEPERTKYCRQWLHYVSFFVPEEALYNAALSTYDLVLAVQVAEVSNRDPKEYLPILNEIQQIQDENYRCYKIDMLREDYGSALGNISKVDEKFEEAISLINEKKLYAKALMEYKESEKFYEKVCSIVAQAYEKSTNYQEAGILFEKSGEVEKAISCFEKSTDLTSLVWLLKRENVEEGKSAEIIKKLSEKLKSQEKWKQVVEGNEVQNQARETNVPPTCLPTLNVYIKAGQWRKLGQQFRPMGQKEVVKSPASSIFHGALTQQANGLIEEVSRRKEEIKRLAARLEILRANKEQRLTNLNEGIEDEGDFENSDAFSDASTVSNASRGTGRSRSSRASTTATMRKRKQIEKKKQSLKEGGQYEDSAILLALKGHCEWINGQFGEVSQLLYCLVRFDGYELAARLQNSFDDLIKTANFWTPHAWPHRIHPRHLPGPIQTLYLNKDDIFEYPEGGGMPQFLVLEPEMIPPVITSDVNWRFHIKLKMAGDSFGRSAFISFAITLGLIGTGLFFKADLASSRGGTLIAGCMGAAEFVFLLTAISNLEMSYGGEDAKSGWIEMIYQILYAFLATSINAQWQYYNTPKSRRIPSIYCNQVDCTQDASCMKCDFPQSCEFNQAKFQKSTLYESHNFQTYTVLLSNGSLRIHLPTTCELHDDHESPQANHLPSPS</sequence>
<dbReference type="GO" id="GO:0002926">
    <property type="term" value="P:tRNA wobble base 5-methoxycarbonylmethyl-2-thiouridinylation"/>
    <property type="evidence" value="ECO:0007669"/>
    <property type="project" value="TreeGrafter"/>
</dbReference>
<feature type="compositionally biased region" description="Low complexity" evidence="6">
    <location>
        <begin position="1101"/>
        <end position="1118"/>
    </location>
</feature>
<keyword evidence="4" id="KW-0963">Cytoplasm</keyword>
<comment type="pathway">
    <text evidence="2">tRNA modification; 5-methoxycarbonylmethyl-2-thiouridine-tRNA biosynthesis.</text>
</comment>
<feature type="domain" description="ELP1 three-helical bundle" evidence="11">
    <location>
        <begin position="1033"/>
        <end position="1190"/>
    </location>
</feature>
<evidence type="ECO:0000256" key="4">
    <source>
        <dbReference type="ARBA" id="ARBA00022490"/>
    </source>
</evidence>
<dbReference type="Pfam" id="PF09775">
    <property type="entry name" value="Keratin_assoc"/>
    <property type="match status" value="1"/>
</dbReference>
<dbReference type="STRING" id="2018661.A0A2A2LBF1"/>
<keyword evidence="13" id="KW-1185">Reference proteome</keyword>
<feature type="domain" description="ELP1 N-terminal second beta-propeller" evidence="9">
    <location>
        <begin position="383"/>
        <end position="608"/>
    </location>
</feature>
<comment type="caution">
    <text evidence="12">The sequence shown here is derived from an EMBL/GenBank/DDBJ whole genome shotgun (WGS) entry which is preliminary data.</text>
</comment>
<evidence type="ECO:0000259" key="9">
    <source>
        <dbReference type="Pfam" id="PF23797"/>
    </source>
</evidence>
<name>A0A2A2LBF1_9BILA</name>
<accession>A0A2A2LBF1</accession>
<dbReference type="Gene3D" id="1.25.40.10">
    <property type="entry name" value="Tetratricopeptide repeat domain"/>
    <property type="match status" value="1"/>
</dbReference>
<evidence type="ECO:0000256" key="3">
    <source>
        <dbReference type="ARBA" id="ARBA00006086"/>
    </source>
</evidence>
<dbReference type="PANTHER" id="PTHR12747:SF0">
    <property type="entry name" value="ELONGATOR COMPLEX PROTEIN 1"/>
    <property type="match status" value="1"/>
</dbReference>
<dbReference type="InterPro" id="IPR056169">
    <property type="entry name" value="HB_ELP1"/>
</dbReference>
<feature type="region of interest" description="Disordered" evidence="6">
    <location>
        <begin position="1078"/>
        <end position="1133"/>
    </location>
</feature>
<feature type="transmembrane region" description="Helical" evidence="7">
    <location>
        <begin position="1298"/>
        <end position="1315"/>
    </location>
</feature>
<evidence type="ECO:0000259" key="10">
    <source>
        <dbReference type="Pfam" id="PF23925"/>
    </source>
</evidence>
<dbReference type="InterPro" id="IPR011990">
    <property type="entry name" value="TPR-like_helical_dom_sf"/>
</dbReference>
<dbReference type="InterPro" id="IPR018614">
    <property type="entry name" value="KRTCAP2"/>
</dbReference>
<feature type="compositionally biased region" description="Polar residues" evidence="6">
    <location>
        <begin position="1090"/>
        <end position="1100"/>
    </location>
</feature>
<dbReference type="GO" id="GO:0033588">
    <property type="term" value="C:elongator holoenzyme complex"/>
    <property type="evidence" value="ECO:0007669"/>
    <property type="project" value="InterPro"/>
</dbReference>
<feature type="domain" description="ELP1 first N-terminal beta-propeller" evidence="8">
    <location>
        <begin position="1"/>
        <end position="347"/>
    </location>
</feature>
<keyword evidence="5" id="KW-0819">tRNA processing</keyword>
<dbReference type="PANTHER" id="PTHR12747">
    <property type="entry name" value="ELONGATOR COMPLEX PROTEIN 1"/>
    <property type="match status" value="1"/>
</dbReference>
<feature type="domain" description="ELP1 alpha-solenoid" evidence="10">
    <location>
        <begin position="643"/>
        <end position="835"/>
    </location>
</feature>
<dbReference type="UniPathway" id="UPA00988"/>
<dbReference type="Pfam" id="PF23797">
    <property type="entry name" value="Beta-prop_ELP1_2nd"/>
    <property type="match status" value="1"/>
</dbReference>
<dbReference type="SUPFAM" id="SSF48452">
    <property type="entry name" value="TPR-like"/>
    <property type="match status" value="1"/>
</dbReference>
<dbReference type="Pfam" id="PF04762">
    <property type="entry name" value="Beta-prop_ELP1_1st"/>
    <property type="match status" value="1"/>
</dbReference>
<evidence type="ECO:0000256" key="2">
    <source>
        <dbReference type="ARBA" id="ARBA00005043"/>
    </source>
</evidence>
<comment type="subcellular location">
    <subcellularLocation>
        <location evidence="1">Cytoplasm</location>
    </subcellularLocation>
</comment>
<evidence type="ECO:0000313" key="13">
    <source>
        <dbReference type="Proteomes" id="UP000218231"/>
    </source>
</evidence>
<dbReference type="PIRSF" id="PIRSF017233">
    <property type="entry name" value="IKAP"/>
    <property type="match status" value="1"/>
</dbReference>
<feature type="compositionally biased region" description="Acidic residues" evidence="6">
    <location>
        <begin position="1079"/>
        <end position="1088"/>
    </location>
</feature>
<evidence type="ECO:0000256" key="7">
    <source>
        <dbReference type="SAM" id="Phobius"/>
    </source>
</evidence>
<proteinExistence type="inferred from homology"/>
<dbReference type="OrthoDB" id="40048at2759"/>
<evidence type="ECO:0000256" key="6">
    <source>
        <dbReference type="SAM" id="MobiDB-lite"/>
    </source>
</evidence>
<protein>
    <submittedName>
        <fullName evidence="12">Uncharacterized protein</fullName>
    </submittedName>
</protein>
<feature type="transmembrane region" description="Helical" evidence="7">
    <location>
        <begin position="1265"/>
        <end position="1286"/>
    </location>
</feature>
<dbReference type="Pfam" id="PF23925">
    <property type="entry name" value="A-sol_ELP1"/>
    <property type="match status" value="1"/>
</dbReference>
<keyword evidence="7" id="KW-1133">Transmembrane helix</keyword>
<dbReference type="GO" id="GO:0000049">
    <property type="term" value="F:tRNA binding"/>
    <property type="evidence" value="ECO:0007669"/>
    <property type="project" value="TreeGrafter"/>
</dbReference>
<comment type="similarity">
    <text evidence="3">Belongs to the ELP1/IKA1 family.</text>
</comment>
<dbReference type="GO" id="GO:0005829">
    <property type="term" value="C:cytosol"/>
    <property type="evidence" value="ECO:0007669"/>
    <property type="project" value="TreeGrafter"/>
</dbReference>
<evidence type="ECO:0000313" key="12">
    <source>
        <dbReference type="EMBL" id="PAV83387.1"/>
    </source>
</evidence>
<dbReference type="InterPro" id="IPR006849">
    <property type="entry name" value="Elp1"/>
</dbReference>
<dbReference type="InterPro" id="IPR056164">
    <property type="entry name" value="Beta-prop_ELP1_1st"/>
</dbReference>